<comment type="subcellular location">
    <subcellularLocation>
        <location evidence="1">Endomembrane system</location>
        <topology evidence="1">Multi-pass membrane protein</topology>
    </subcellularLocation>
    <subcellularLocation>
        <location evidence="2">Golgi apparatus membrane</location>
    </subcellularLocation>
</comment>
<feature type="region of interest" description="Disordered" evidence="7">
    <location>
        <begin position="211"/>
        <end position="242"/>
    </location>
</feature>
<dbReference type="InterPro" id="IPR003689">
    <property type="entry name" value="ZIP"/>
</dbReference>
<feature type="region of interest" description="Disordered" evidence="7">
    <location>
        <begin position="369"/>
        <end position="389"/>
    </location>
</feature>
<keyword evidence="4 8" id="KW-1133">Transmembrane helix</keyword>
<evidence type="ECO:0000256" key="6">
    <source>
        <dbReference type="ARBA" id="ARBA00023136"/>
    </source>
</evidence>
<evidence type="ECO:0000256" key="1">
    <source>
        <dbReference type="ARBA" id="ARBA00004127"/>
    </source>
</evidence>
<protein>
    <submittedName>
        <fullName evidence="9">Zinc transporter ZIP9</fullName>
    </submittedName>
</protein>
<keyword evidence="5" id="KW-0333">Golgi apparatus</keyword>
<keyword evidence="3 8" id="KW-0812">Transmembrane</keyword>
<dbReference type="GO" id="GO:0046873">
    <property type="term" value="F:metal ion transmembrane transporter activity"/>
    <property type="evidence" value="ECO:0007669"/>
    <property type="project" value="InterPro"/>
</dbReference>
<dbReference type="Proteomes" id="UP000785200">
    <property type="component" value="Unassembled WGS sequence"/>
</dbReference>
<dbReference type="OrthoDB" id="19859at2759"/>
<evidence type="ECO:0000256" key="7">
    <source>
        <dbReference type="SAM" id="MobiDB-lite"/>
    </source>
</evidence>
<dbReference type="AlphaFoldDB" id="A0A9P7AVZ6"/>
<evidence type="ECO:0000256" key="4">
    <source>
        <dbReference type="ARBA" id="ARBA00022989"/>
    </source>
</evidence>
<dbReference type="PANTHER" id="PTHR16133">
    <property type="entry name" value="SOLUTE CARRIER FAMILY 39 ZINC TRANSPORTER , MEMBER 9-RELATED"/>
    <property type="match status" value="1"/>
</dbReference>
<evidence type="ECO:0000313" key="10">
    <source>
        <dbReference type="Proteomes" id="UP000785200"/>
    </source>
</evidence>
<dbReference type="Pfam" id="PF02535">
    <property type="entry name" value="Zip"/>
    <property type="match status" value="1"/>
</dbReference>
<feature type="transmembrane region" description="Helical" evidence="8">
    <location>
        <begin position="272"/>
        <end position="296"/>
    </location>
</feature>
<evidence type="ECO:0000313" key="9">
    <source>
        <dbReference type="EMBL" id="KAG0647715.1"/>
    </source>
</evidence>
<feature type="transmembrane region" description="Helical" evidence="8">
    <location>
        <begin position="169"/>
        <end position="186"/>
    </location>
</feature>
<feature type="transmembrane region" description="Helical" evidence="8">
    <location>
        <begin position="308"/>
        <end position="330"/>
    </location>
</feature>
<feature type="transmembrane region" description="Helical" evidence="8">
    <location>
        <begin position="38"/>
        <end position="56"/>
    </location>
</feature>
<dbReference type="GO" id="GO:0000139">
    <property type="term" value="C:Golgi membrane"/>
    <property type="evidence" value="ECO:0007669"/>
    <property type="project" value="UniProtKB-SubCell"/>
</dbReference>
<dbReference type="GO" id="GO:0006829">
    <property type="term" value="P:zinc ion transport"/>
    <property type="evidence" value="ECO:0007669"/>
    <property type="project" value="InterPro"/>
</dbReference>
<reference evidence="9" key="1">
    <citation type="submission" date="2019-07" db="EMBL/GenBank/DDBJ databases">
        <title>Hyphodiscus hymeniophilus genome sequencing and assembly.</title>
        <authorList>
            <person name="Kramer G."/>
            <person name="Nodwell J."/>
        </authorList>
    </citation>
    <scope>NUCLEOTIDE SEQUENCE</scope>
    <source>
        <strain evidence="9">ATCC 34498</strain>
    </source>
</reference>
<dbReference type="EMBL" id="VNKQ01000012">
    <property type="protein sequence ID" value="KAG0647715.1"/>
    <property type="molecule type" value="Genomic_DNA"/>
</dbReference>
<evidence type="ECO:0000256" key="2">
    <source>
        <dbReference type="ARBA" id="ARBA00004394"/>
    </source>
</evidence>
<dbReference type="PANTHER" id="PTHR16133:SF0">
    <property type="entry name" value="ZINC_IRON REGULATED TRANSPORTER-RELATED PROTEIN 102B, ISOFORM E"/>
    <property type="match status" value="1"/>
</dbReference>
<feature type="compositionally biased region" description="Polar residues" evidence="7">
    <location>
        <begin position="230"/>
        <end position="242"/>
    </location>
</feature>
<organism evidence="9 10">
    <name type="scientific">Hyphodiscus hymeniophilus</name>
    <dbReference type="NCBI Taxonomy" id="353542"/>
    <lineage>
        <taxon>Eukaryota</taxon>
        <taxon>Fungi</taxon>
        <taxon>Dikarya</taxon>
        <taxon>Ascomycota</taxon>
        <taxon>Pezizomycotina</taxon>
        <taxon>Leotiomycetes</taxon>
        <taxon>Helotiales</taxon>
        <taxon>Hyphodiscaceae</taxon>
        <taxon>Hyphodiscus</taxon>
    </lineage>
</organism>
<evidence type="ECO:0000256" key="5">
    <source>
        <dbReference type="ARBA" id="ARBA00023034"/>
    </source>
</evidence>
<gene>
    <name evidence="9" type="ORF">D0Z07_6579</name>
</gene>
<comment type="caution">
    <text evidence="9">The sequence shown here is derived from an EMBL/GenBank/DDBJ whole genome shotgun (WGS) entry which is preliminary data.</text>
</comment>
<keyword evidence="10" id="KW-1185">Reference proteome</keyword>
<proteinExistence type="predicted"/>
<dbReference type="InterPro" id="IPR045891">
    <property type="entry name" value="ZIP9"/>
</dbReference>
<name>A0A9P7AVZ6_9HELO</name>
<feature type="transmembrane region" description="Helical" evidence="8">
    <location>
        <begin position="342"/>
        <end position="360"/>
    </location>
</feature>
<keyword evidence="6 8" id="KW-0472">Membrane</keyword>
<sequence>MLEGLIMLLMLSVVMALASFLAGALPLSMALSTSQLRLISTIGMGVLVGTSLIVIIPEGIEAVYAAGSGKHMHVKRHLQMRNGLEIQWAPSGINMIIRRGGPIQGTNNAEVFTMPGPVMPANIQAKDVETTTSEDGSVEKGRPDVPVIPAGEDASKEDGEDNHEEGAPTFYIGLSLITGFILMFLIDKLPRHASENLQSSQPTRHISLDNLSQGLHSSPIDDEDEESESFLQSLTPTPKQSRSLATTTGLVIHAAADGIAMGASATSSDTKLGFIIFLAIMIHKAPAAFGLTSVLLKQGLSKRAARGHLIIFSLAAPFGALSTWLLVHLLGGGGLSGEKGQWWTGMLLLFSGGTFLYVAMHAMQEDSGHDHSVPNGYADGNPSQGKQVKPQMRDTLAAVGGMLIPLLTQIGHHH</sequence>
<feature type="transmembrane region" description="Helical" evidence="8">
    <location>
        <begin position="6"/>
        <end position="26"/>
    </location>
</feature>
<evidence type="ECO:0000256" key="8">
    <source>
        <dbReference type="SAM" id="Phobius"/>
    </source>
</evidence>
<evidence type="ECO:0000256" key="3">
    <source>
        <dbReference type="ARBA" id="ARBA00022692"/>
    </source>
</evidence>
<accession>A0A9P7AVZ6</accession>
<feature type="region of interest" description="Disordered" evidence="7">
    <location>
        <begin position="128"/>
        <end position="166"/>
    </location>
</feature>